<dbReference type="Pfam" id="PF11726">
    <property type="entry name" value="YagK_YfjJ_C"/>
    <property type="match status" value="1"/>
</dbReference>
<dbReference type="Proteomes" id="UP000305675">
    <property type="component" value="Unassembled WGS sequence"/>
</dbReference>
<dbReference type="OrthoDB" id="5701642at2"/>
<dbReference type="AlphaFoldDB" id="A0A4U1BQ83"/>
<evidence type="ECO:0000313" key="3">
    <source>
        <dbReference type="Proteomes" id="UP000305675"/>
    </source>
</evidence>
<name>A0A4U1BQ83_9GAMM</name>
<proteinExistence type="predicted"/>
<dbReference type="EMBL" id="SWCJ01000004">
    <property type="protein sequence ID" value="TKB56304.1"/>
    <property type="molecule type" value="Genomic_DNA"/>
</dbReference>
<evidence type="ECO:0000259" key="1">
    <source>
        <dbReference type="Pfam" id="PF11726"/>
    </source>
</evidence>
<organism evidence="2 3">
    <name type="scientific">Ferrimonas aestuarii</name>
    <dbReference type="NCBI Taxonomy" id="2569539"/>
    <lineage>
        <taxon>Bacteria</taxon>
        <taxon>Pseudomonadati</taxon>
        <taxon>Pseudomonadota</taxon>
        <taxon>Gammaproteobacteria</taxon>
        <taxon>Alteromonadales</taxon>
        <taxon>Ferrimonadaceae</taxon>
        <taxon>Ferrimonas</taxon>
    </lineage>
</organism>
<evidence type="ECO:0000313" key="2">
    <source>
        <dbReference type="EMBL" id="TKB56304.1"/>
    </source>
</evidence>
<dbReference type="InterPro" id="IPR057271">
    <property type="entry name" value="YagK_YfjJ_C"/>
</dbReference>
<feature type="domain" description="YagK/YfjJ C-terminal" evidence="1">
    <location>
        <begin position="28"/>
        <end position="213"/>
    </location>
</feature>
<comment type="caution">
    <text evidence="2">The sequence shown here is derived from an EMBL/GenBank/DDBJ whole genome shotgun (WGS) entry which is preliminary data.</text>
</comment>
<gene>
    <name evidence="2" type="ORF">FCL42_08830</name>
</gene>
<sequence>MTHSQHLPYGPLNQCYLDRIEATLMASLNTHPRLMVVRIDLRIPDNGQYSDNQLSYDTPTFFMNTGPNLISRFTKSLKAQVTAEQYAKLKKGKRVHPCDINFVWTREYSQNNKPHYHLALFVNRDRYHSLGNKNAPGSFAWIIKKAWASALGLPVDEFSTLVHIPENPIYALNHNAPHQMFLEQLYPVLNRLSYLAKEKTKIYGTGQRNFGCSNPKKMVLRG</sequence>
<accession>A0A4U1BQ83</accession>
<dbReference type="RefSeq" id="WP_136863032.1">
    <property type="nucleotide sequence ID" value="NZ_SWCJ01000004.1"/>
</dbReference>
<reference evidence="2 3" key="1">
    <citation type="submission" date="2019-04" db="EMBL/GenBank/DDBJ databases">
        <authorList>
            <person name="Hwang J.C."/>
        </authorList>
    </citation>
    <scope>NUCLEOTIDE SEQUENCE [LARGE SCALE GENOMIC DNA]</scope>
    <source>
        <strain evidence="2 3">IMCC35002</strain>
    </source>
</reference>
<protein>
    <submittedName>
        <fullName evidence="2">Inovirus Gp2 family protein</fullName>
    </submittedName>
</protein>
<keyword evidence="3" id="KW-1185">Reference proteome</keyword>